<dbReference type="Proteomes" id="UP000635142">
    <property type="component" value="Unassembled WGS sequence"/>
</dbReference>
<organism evidence="1 2">
    <name type="scientific">Sulfitobacter aestuariivivens</name>
    <dbReference type="NCBI Taxonomy" id="2766981"/>
    <lineage>
        <taxon>Bacteria</taxon>
        <taxon>Pseudomonadati</taxon>
        <taxon>Pseudomonadota</taxon>
        <taxon>Alphaproteobacteria</taxon>
        <taxon>Rhodobacterales</taxon>
        <taxon>Roseobacteraceae</taxon>
        <taxon>Sulfitobacter</taxon>
    </lineage>
</organism>
<evidence type="ECO:0000313" key="1">
    <source>
        <dbReference type="EMBL" id="MBD3666057.1"/>
    </source>
</evidence>
<gene>
    <name evidence="1" type="ORF">H9Q16_19130</name>
</gene>
<reference evidence="1" key="1">
    <citation type="submission" date="2020-08" db="EMBL/GenBank/DDBJ databases">
        <title>Sulfitobacter aestuariivivens sp. nov., isolated from a tidal flat.</title>
        <authorList>
            <person name="Park S."/>
            <person name="Yoon J.-H."/>
        </authorList>
    </citation>
    <scope>NUCLEOTIDE SEQUENCE</scope>
    <source>
        <strain evidence="1">TSTF-M16</strain>
    </source>
</reference>
<sequence length="257" mass="27455">MTLRGVVFGAVGAALLPLGAFAETAKSPIIPILISPSKEAQRISVTVERGLRSSKTLRTAALRQAREAMHAGDRISSDDMRQLALAGDGLAAQRYARQLISGRVAASPSDIAYFSAIAVGTGRVWTLGPMIEAMHKLDPAQEPRARVRKYIKVLYPYAWAGNALALDALVAFNGEGRLFGPLSDATRDRILSEAQTQGDGRIELGLAMAILESERSKTTPDSSALDQARSYLATAEASGHLAVRTTAQNLLRLMENG</sequence>
<accession>A0A927DA98</accession>
<comment type="caution">
    <text evidence="1">The sequence shown here is derived from an EMBL/GenBank/DDBJ whole genome shotgun (WGS) entry which is preliminary data.</text>
</comment>
<evidence type="ECO:0000313" key="2">
    <source>
        <dbReference type="Proteomes" id="UP000635142"/>
    </source>
</evidence>
<dbReference type="EMBL" id="JACTAG010000003">
    <property type="protein sequence ID" value="MBD3666057.1"/>
    <property type="molecule type" value="Genomic_DNA"/>
</dbReference>
<name>A0A927DA98_9RHOB</name>
<dbReference type="AlphaFoldDB" id="A0A927DA98"/>
<protein>
    <submittedName>
        <fullName evidence="1">Uncharacterized protein</fullName>
    </submittedName>
</protein>
<proteinExistence type="predicted"/>
<dbReference type="RefSeq" id="WP_191077072.1">
    <property type="nucleotide sequence ID" value="NZ_JACTAG010000003.1"/>
</dbReference>
<keyword evidence="2" id="KW-1185">Reference proteome</keyword>